<evidence type="ECO:0000256" key="1">
    <source>
        <dbReference type="SAM" id="SignalP"/>
    </source>
</evidence>
<dbReference type="Pfam" id="PF01979">
    <property type="entry name" value="Amidohydro_1"/>
    <property type="match status" value="1"/>
</dbReference>
<comment type="caution">
    <text evidence="3">The sequence shown here is derived from an EMBL/GenBank/DDBJ whole genome shotgun (WGS) entry which is preliminary data.</text>
</comment>
<keyword evidence="1" id="KW-0732">Signal</keyword>
<name>A0ABU5H2P0_9BACT</name>
<dbReference type="PANTHER" id="PTHR43135:SF3">
    <property type="entry name" value="ALPHA-D-RIBOSE 1-METHYLPHOSPHONATE 5-TRIPHOSPHATE DIPHOSPHATASE"/>
    <property type="match status" value="1"/>
</dbReference>
<dbReference type="InterPro" id="IPR006680">
    <property type="entry name" value="Amidohydro-rel"/>
</dbReference>
<organism evidence="3 4">
    <name type="scientific">Hyalangium rubrum</name>
    <dbReference type="NCBI Taxonomy" id="3103134"/>
    <lineage>
        <taxon>Bacteria</taxon>
        <taxon>Pseudomonadati</taxon>
        <taxon>Myxococcota</taxon>
        <taxon>Myxococcia</taxon>
        <taxon>Myxococcales</taxon>
        <taxon>Cystobacterineae</taxon>
        <taxon>Archangiaceae</taxon>
        <taxon>Hyalangium</taxon>
    </lineage>
</organism>
<evidence type="ECO:0000313" key="3">
    <source>
        <dbReference type="EMBL" id="MDY7227377.1"/>
    </source>
</evidence>
<dbReference type="Proteomes" id="UP001291309">
    <property type="component" value="Unassembled WGS sequence"/>
</dbReference>
<feature type="chain" id="PRO_5045332665" evidence="1">
    <location>
        <begin position="32"/>
        <end position="501"/>
    </location>
</feature>
<dbReference type="InterPro" id="IPR011059">
    <property type="entry name" value="Metal-dep_hydrolase_composite"/>
</dbReference>
<reference evidence="3 4" key="1">
    <citation type="submission" date="2023-12" db="EMBL/GenBank/DDBJ databases">
        <title>the genome sequence of Hyalangium sp. s54d21.</title>
        <authorList>
            <person name="Zhang X."/>
        </authorList>
    </citation>
    <scope>NUCLEOTIDE SEQUENCE [LARGE SCALE GENOMIC DNA]</scope>
    <source>
        <strain evidence="4">s54d21</strain>
    </source>
</reference>
<gene>
    <name evidence="3" type="ORF">SYV04_13275</name>
</gene>
<sequence>MRAQMWNGKWVTKLGAFASASVLLCSQSAVAEDLLLQNVAIVSPELREPARNRHVLIRGERIVQISAKALAAPNAKRIDARGLYLTPGVMDSHVHVSTPPGLPLGADDPTLVALNAAYVRQQPRSYLYFGVTQVIDLAGVAEGVAAFEAQPLRPDLFRCGAAVVLNGYPMALFDTSVRLRVFPDYVFEPANAAAHPLPAGEDPAKHTPEAVVEAIAARGARCVKVFIEDGFGERSDWPLMSTATLKRVQAAARKHHLLLVAHANAIDMQRMAVALPVDVLAHGLWNWNEYRAKEGVPEAIAQHLRLIHTRKIGLQPTLRVLPGIADLFRADTLQDPVYAKVVPPALLAWYGSEAGQWFKREMQRDFGGAPDAKIAQVNLSTNDQNMRSVRFLNKLGHPLLLGSDTPSAPTYGNQPGYDTYREMRSMAQAGVPLRAILEAATLNNARQFGLEKDYGTVEAGKIANLLLLKTNPLESVQAWADIERVILHGRVIERETLAADH</sequence>
<dbReference type="InterPro" id="IPR032466">
    <property type="entry name" value="Metal_Hydrolase"/>
</dbReference>
<feature type="domain" description="Amidohydrolase-related" evidence="2">
    <location>
        <begin position="392"/>
        <end position="491"/>
    </location>
</feature>
<dbReference type="Gene3D" id="3.30.110.90">
    <property type="entry name" value="Amidohydrolase"/>
    <property type="match status" value="1"/>
</dbReference>
<protein>
    <submittedName>
        <fullName evidence="3">Amidohydrolase family protein</fullName>
    </submittedName>
</protein>
<dbReference type="Gene3D" id="2.30.40.10">
    <property type="entry name" value="Urease, subunit C, domain 1"/>
    <property type="match status" value="2"/>
</dbReference>
<dbReference type="InterPro" id="IPR051781">
    <property type="entry name" value="Metallo-dep_Hydrolase"/>
</dbReference>
<dbReference type="Gene3D" id="1.20.58.520">
    <property type="entry name" value="Amidohydrolase"/>
    <property type="match status" value="1"/>
</dbReference>
<dbReference type="PANTHER" id="PTHR43135">
    <property type="entry name" value="ALPHA-D-RIBOSE 1-METHYLPHOSPHONATE 5-TRIPHOSPHATE DIPHOSPHATASE"/>
    <property type="match status" value="1"/>
</dbReference>
<accession>A0ABU5H2P0</accession>
<dbReference type="EMBL" id="JAXIVS010000004">
    <property type="protein sequence ID" value="MDY7227377.1"/>
    <property type="molecule type" value="Genomic_DNA"/>
</dbReference>
<proteinExistence type="predicted"/>
<evidence type="ECO:0000259" key="2">
    <source>
        <dbReference type="Pfam" id="PF01979"/>
    </source>
</evidence>
<feature type="signal peptide" evidence="1">
    <location>
        <begin position="1"/>
        <end position="31"/>
    </location>
</feature>
<dbReference type="Gene3D" id="3.20.20.140">
    <property type="entry name" value="Metal-dependent hydrolases"/>
    <property type="match status" value="1"/>
</dbReference>
<dbReference type="SUPFAM" id="SSF51556">
    <property type="entry name" value="Metallo-dependent hydrolases"/>
    <property type="match status" value="1"/>
</dbReference>
<keyword evidence="4" id="KW-1185">Reference proteome</keyword>
<evidence type="ECO:0000313" key="4">
    <source>
        <dbReference type="Proteomes" id="UP001291309"/>
    </source>
</evidence>
<dbReference type="RefSeq" id="WP_321546104.1">
    <property type="nucleotide sequence ID" value="NZ_JAXIVS010000004.1"/>
</dbReference>
<dbReference type="SUPFAM" id="SSF51338">
    <property type="entry name" value="Composite domain of metallo-dependent hydrolases"/>
    <property type="match status" value="1"/>
</dbReference>